<evidence type="ECO:0000259" key="6">
    <source>
        <dbReference type="Pfam" id="PF00394"/>
    </source>
</evidence>
<dbReference type="EMBL" id="PJQD01000009">
    <property type="protein sequence ID" value="POY75890.1"/>
    <property type="molecule type" value="Genomic_DNA"/>
</dbReference>
<keyword evidence="2" id="KW-0186">Copper</keyword>
<keyword evidence="5" id="KW-1133">Transmembrane helix</keyword>
<comment type="similarity">
    <text evidence="1">Belongs to the multicopper oxidase family.</text>
</comment>
<dbReference type="InterPro" id="IPR011707">
    <property type="entry name" value="Cu-oxidase-like_N"/>
</dbReference>
<dbReference type="Pfam" id="PF07732">
    <property type="entry name" value="Cu-oxidase_3"/>
    <property type="match status" value="1"/>
</dbReference>
<evidence type="ECO:0000256" key="4">
    <source>
        <dbReference type="SAM" id="MobiDB-lite"/>
    </source>
</evidence>
<dbReference type="Gene3D" id="2.60.40.420">
    <property type="entry name" value="Cupredoxins - blue copper proteins"/>
    <property type="match status" value="3"/>
</dbReference>
<evidence type="ECO:0000256" key="2">
    <source>
        <dbReference type="ARBA" id="ARBA00023008"/>
    </source>
</evidence>
<protein>
    <recommendedName>
        <fullName evidence="11">Laccase</fullName>
    </recommendedName>
</protein>
<feature type="domain" description="Plastocyanin-like" evidence="7">
    <location>
        <begin position="486"/>
        <end position="572"/>
    </location>
</feature>
<dbReference type="InterPro" id="IPR001117">
    <property type="entry name" value="Cu-oxidase_2nd"/>
</dbReference>
<proteinExistence type="inferred from homology"/>
<dbReference type="STRING" id="741276.A0A2S5BGJ3"/>
<name>A0A2S5BGJ3_9BASI</name>
<dbReference type="InterPro" id="IPR011706">
    <property type="entry name" value="Cu-oxidase_C"/>
</dbReference>
<dbReference type="PANTHER" id="PTHR11709">
    <property type="entry name" value="MULTI-COPPER OXIDASE"/>
    <property type="match status" value="1"/>
</dbReference>
<dbReference type="GO" id="GO:0016491">
    <property type="term" value="F:oxidoreductase activity"/>
    <property type="evidence" value="ECO:0007669"/>
    <property type="project" value="InterPro"/>
</dbReference>
<feature type="compositionally biased region" description="Basic and acidic residues" evidence="4">
    <location>
        <begin position="1"/>
        <end position="11"/>
    </location>
</feature>
<feature type="domain" description="Plastocyanin-like" evidence="6">
    <location>
        <begin position="245"/>
        <end position="386"/>
    </location>
</feature>
<organism evidence="9 10">
    <name type="scientific">Rhodotorula taiwanensis</name>
    <dbReference type="NCBI Taxonomy" id="741276"/>
    <lineage>
        <taxon>Eukaryota</taxon>
        <taxon>Fungi</taxon>
        <taxon>Dikarya</taxon>
        <taxon>Basidiomycota</taxon>
        <taxon>Pucciniomycotina</taxon>
        <taxon>Microbotryomycetes</taxon>
        <taxon>Sporidiobolales</taxon>
        <taxon>Sporidiobolaceae</taxon>
        <taxon>Rhodotorula</taxon>
    </lineage>
</organism>
<accession>A0A2S5BGJ3</accession>
<evidence type="ECO:0000256" key="3">
    <source>
        <dbReference type="ARBA" id="ARBA00023180"/>
    </source>
</evidence>
<dbReference type="InterPro" id="IPR008972">
    <property type="entry name" value="Cupredoxin"/>
</dbReference>
<feature type="transmembrane region" description="Helical" evidence="5">
    <location>
        <begin position="41"/>
        <end position="63"/>
    </location>
</feature>
<dbReference type="Pfam" id="PF00394">
    <property type="entry name" value="Cu-oxidase"/>
    <property type="match status" value="1"/>
</dbReference>
<keyword evidence="5" id="KW-0812">Transmembrane</keyword>
<evidence type="ECO:0000259" key="7">
    <source>
        <dbReference type="Pfam" id="PF07731"/>
    </source>
</evidence>
<evidence type="ECO:0000313" key="9">
    <source>
        <dbReference type="EMBL" id="POY75890.1"/>
    </source>
</evidence>
<dbReference type="Proteomes" id="UP000237144">
    <property type="component" value="Unassembled WGS sequence"/>
</dbReference>
<evidence type="ECO:0000259" key="8">
    <source>
        <dbReference type="Pfam" id="PF07732"/>
    </source>
</evidence>
<evidence type="ECO:0000313" key="10">
    <source>
        <dbReference type="Proteomes" id="UP000237144"/>
    </source>
</evidence>
<keyword evidence="5" id="KW-0472">Membrane</keyword>
<dbReference type="AlphaFoldDB" id="A0A2S5BGJ3"/>
<feature type="compositionally biased region" description="Low complexity" evidence="4">
    <location>
        <begin position="12"/>
        <end position="25"/>
    </location>
</feature>
<evidence type="ECO:0008006" key="11">
    <source>
        <dbReference type="Google" id="ProtNLM"/>
    </source>
</evidence>
<dbReference type="PANTHER" id="PTHR11709:SF414">
    <property type="entry name" value="ADR239WP"/>
    <property type="match status" value="1"/>
</dbReference>
<dbReference type="GO" id="GO:0005507">
    <property type="term" value="F:copper ion binding"/>
    <property type="evidence" value="ECO:0007669"/>
    <property type="project" value="InterPro"/>
</dbReference>
<gene>
    <name evidence="9" type="ORF">BMF94_0973</name>
</gene>
<dbReference type="SUPFAM" id="SSF49503">
    <property type="entry name" value="Cupredoxins"/>
    <property type="match status" value="3"/>
</dbReference>
<dbReference type="InterPro" id="IPR045087">
    <property type="entry name" value="Cu-oxidase_fam"/>
</dbReference>
<dbReference type="OrthoDB" id="2121828at2759"/>
<evidence type="ECO:0000256" key="5">
    <source>
        <dbReference type="SAM" id="Phobius"/>
    </source>
</evidence>
<comment type="caution">
    <text evidence="9">The sequence shown here is derived from an EMBL/GenBank/DDBJ whole genome shotgun (WGS) entry which is preliminary data.</text>
</comment>
<reference evidence="9 10" key="1">
    <citation type="journal article" date="2018" name="Front. Microbiol.">
        <title>Prospects for Fungal Bioremediation of Acidic Radioactive Waste Sites: Characterization and Genome Sequence of Rhodotorula taiwanensis MD1149.</title>
        <authorList>
            <person name="Tkavc R."/>
            <person name="Matrosova V.Y."/>
            <person name="Grichenko O.E."/>
            <person name="Gostincar C."/>
            <person name="Volpe R.P."/>
            <person name="Klimenkova P."/>
            <person name="Gaidamakova E.K."/>
            <person name="Zhou C.E."/>
            <person name="Stewart B.J."/>
            <person name="Lyman M.G."/>
            <person name="Malfatti S.A."/>
            <person name="Rubinfeld B."/>
            <person name="Courtot M."/>
            <person name="Singh J."/>
            <person name="Dalgard C.L."/>
            <person name="Hamilton T."/>
            <person name="Frey K.G."/>
            <person name="Gunde-Cimerman N."/>
            <person name="Dugan L."/>
            <person name="Daly M.J."/>
        </authorList>
    </citation>
    <scope>NUCLEOTIDE SEQUENCE [LARGE SCALE GENOMIC DNA]</scope>
    <source>
        <strain evidence="9 10">MD1149</strain>
    </source>
</reference>
<sequence>MDTYKEFKQQADDSASALDDVASLSQQQPTERRTRSRRRRAAAVATALLLVAVALGVGLGVGLRHRKSVADDASATIAPTSQRAPLAVQTPPESNFVLKGQTAMSAEAPTTRYYDFVVQQRDGAPDGFNKSMLVVNGMYPGPTIEANVDDRIVVNVTNLLPNATTIHWHGLYQRGTPWYDGTNAITQCGIPPGASMIYNFTLSGWYGSTWWHSHYSTQYTDGISGAIVIHNRTQELAEPVDGELSIQLSDLYHRFSTDLLHQYLSRAGMTGQGLEGVTQGNEPVPDAGTINGVGQWGNYTSAYSNYTLGSNSTYRLRLANTGSFAAASFSVDDHPLIVVEADGVLVEPYQVSSLTIDVAQRYSVLLRTNQTAGAYWMRYTVSQDAFTYTENGGSYDIRGVLRYGVGASALPVDSATGADLSLQSMDTSRLVPAEAQNPPPANNFYTFSLSMQNTADNHWLAFVNSTSWSPLQGQATLLDQWAATTRGASTNDSQLIVTIPDANETQVVQVVYNNLDDGDHPFHLHGYKFFIMGQGAGRYTGQALNEVNPMRRDTALFPAYTYAVIRFIADNPFNILPQAQAALLENAPPVLQEQCATIRSLNAAAAA</sequence>
<feature type="region of interest" description="Disordered" evidence="4">
    <location>
        <begin position="1"/>
        <end position="38"/>
    </location>
</feature>
<feature type="domain" description="Plastocyanin-like" evidence="8">
    <location>
        <begin position="119"/>
        <end position="233"/>
    </location>
</feature>
<evidence type="ECO:0000256" key="1">
    <source>
        <dbReference type="ARBA" id="ARBA00010609"/>
    </source>
</evidence>
<keyword evidence="10" id="KW-1185">Reference proteome</keyword>
<keyword evidence="3" id="KW-0325">Glycoprotein</keyword>
<dbReference type="CDD" id="cd13857">
    <property type="entry name" value="CuRO_1_Diphenol_Ox"/>
    <property type="match status" value="1"/>
</dbReference>
<dbReference type="Pfam" id="PF07731">
    <property type="entry name" value="Cu-oxidase_2"/>
    <property type="match status" value="1"/>
</dbReference>